<keyword evidence="2" id="KW-0810">Translation regulation</keyword>
<proteinExistence type="inferred from homology"/>
<dbReference type="EMBL" id="BMJI01000003">
    <property type="protein sequence ID" value="GGC84926.1"/>
    <property type="molecule type" value="Genomic_DNA"/>
</dbReference>
<organism evidence="4 5">
    <name type="scientific">Tersicoccus solisilvae</name>
    <dbReference type="NCBI Taxonomy" id="1882339"/>
    <lineage>
        <taxon>Bacteria</taxon>
        <taxon>Bacillati</taxon>
        <taxon>Actinomycetota</taxon>
        <taxon>Actinomycetes</taxon>
        <taxon>Micrococcales</taxon>
        <taxon>Micrococcaceae</taxon>
        <taxon>Tersicoccus</taxon>
    </lineage>
</organism>
<keyword evidence="2" id="KW-0963">Cytoplasm</keyword>
<protein>
    <recommendedName>
        <fullName evidence="2">Ribosomal silencing factor RsfS</fullName>
    </recommendedName>
</protein>
<comment type="caution">
    <text evidence="4">The sequence shown here is derived from an EMBL/GenBank/DDBJ whole genome shotgun (WGS) entry which is preliminary data.</text>
</comment>
<dbReference type="NCBIfam" id="TIGR00090">
    <property type="entry name" value="rsfS_iojap_ybeB"/>
    <property type="match status" value="1"/>
</dbReference>
<gene>
    <name evidence="2 4" type="primary">rsfS</name>
    <name evidence="4" type="ORF">GCM10011512_09730</name>
</gene>
<sequence length="161" mass="17281">MTATDLSISLVRAAARAAADKQANDVVALDVSERLAITDAFLIASASTERQVNAIVDAIEEALAELGEKPVRREGRSEGRWVLLDYAQVIVHVQHKEDRVFYALERLWNDSPVIDISAELNAHASVPAGQERAGAASSDRPLVDPAELGLTSPSGDDEPRA</sequence>
<feature type="region of interest" description="Disordered" evidence="3">
    <location>
        <begin position="127"/>
        <end position="161"/>
    </location>
</feature>
<evidence type="ECO:0000313" key="4">
    <source>
        <dbReference type="EMBL" id="GGC84926.1"/>
    </source>
</evidence>
<dbReference type="RefSeq" id="WP_188666961.1">
    <property type="nucleotide sequence ID" value="NZ_BMJI01000003.1"/>
</dbReference>
<comment type="similarity">
    <text evidence="1 2">Belongs to the Iojap/RsfS family.</text>
</comment>
<keyword evidence="5" id="KW-1185">Reference proteome</keyword>
<dbReference type="InterPro" id="IPR004394">
    <property type="entry name" value="Iojap/RsfS/C7orf30"/>
</dbReference>
<name>A0ABQ1NUT2_9MICC</name>
<dbReference type="PANTHER" id="PTHR21043:SF0">
    <property type="entry name" value="MITOCHONDRIAL ASSEMBLY OF RIBOSOMAL LARGE SUBUNIT PROTEIN 1"/>
    <property type="match status" value="1"/>
</dbReference>
<keyword evidence="2" id="KW-0678">Repressor</keyword>
<dbReference type="PANTHER" id="PTHR21043">
    <property type="entry name" value="IOJAP SUPERFAMILY ORTHOLOG"/>
    <property type="match status" value="1"/>
</dbReference>
<dbReference type="Pfam" id="PF02410">
    <property type="entry name" value="RsfS"/>
    <property type="match status" value="1"/>
</dbReference>
<dbReference type="Proteomes" id="UP000597761">
    <property type="component" value="Unassembled WGS sequence"/>
</dbReference>
<evidence type="ECO:0000256" key="2">
    <source>
        <dbReference type="HAMAP-Rule" id="MF_01477"/>
    </source>
</evidence>
<evidence type="ECO:0000256" key="1">
    <source>
        <dbReference type="ARBA" id="ARBA00010574"/>
    </source>
</evidence>
<dbReference type="Gene3D" id="3.30.460.10">
    <property type="entry name" value="Beta Polymerase, domain 2"/>
    <property type="match status" value="1"/>
</dbReference>
<accession>A0ABQ1NUT2</accession>
<evidence type="ECO:0000256" key="3">
    <source>
        <dbReference type="SAM" id="MobiDB-lite"/>
    </source>
</evidence>
<dbReference type="HAMAP" id="MF_01477">
    <property type="entry name" value="Iojap_RsfS"/>
    <property type="match status" value="1"/>
</dbReference>
<dbReference type="InterPro" id="IPR043519">
    <property type="entry name" value="NT_sf"/>
</dbReference>
<reference evidence="5" key="1">
    <citation type="journal article" date="2019" name="Int. J. Syst. Evol. Microbiol.">
        <title>The Global Catalogue of Microorganisms (GCM) 10K type strain sequencing project: providing services to taxonomists for standard genome sequencing and annotation.</title>
        <authorList>
            <consortium name="The Broad Institute Genomics Platform"/>
            <consortium name="The Broad Institute Genome Sequencing Center for Infectious Disease"/>
            <person name="Wu L."/>
            <person name="Ma J."/>
        </authorList>
    </citation>
    <scope>NUCLEOTIDE SEQUENCE [LARGE SCALE GENOMIC DNA]</scope>
    <source>
        <strain evidence="5">CGMCC 1.15480</strain>
    </source>
</reference>
<comment type="function">
    <text evidence="2">Functions as a ribosomal silencing factor. Interacts with ribosomal protein uL14 (rplN), blocking formation of intersubunit bridge B8. Prevents association of the 30S and 50S ribosomal subunits and the formation of functional ribosomes, thus repressing translation.</text>
</comment>
<comment type="subunit">
    <text evidence="2">Interacts with ribosomal protein uL14 (rplN).</text>
</comment>
<dbReference type="SUPFAM" id="SSF81301">
    <property type="entry name" value="Nucleotidyltransferase"/>
    <property type="match status" value="1"/>
</dbReference>
<evidence type="ECO:0000313" key="5">
    <source>
        <dbReference type="Proteomes" id="UP000597761"/>
    </source>
</evidence>
<comment type="subcellular location">
    <subcellularLocation>
        <location evidence="2">Cytoplasm</location>
    </subcellularLocation>
</comment>